<reference evidence="10" key="1">
    <citation type="submission" date="2021-01" db="EMBL/GenBank/DDBJ databases">
        <title>Adiantum capillus-veneris genome.</title>
        <authorList>
            <person name="Fang Y."/>
            <person name="Liao Q."/>
        </authorList>
    </citation>
    <scope>NUCLEOTIDE SEQUENCE</scope>
    <source>
        <strain evidence="10">H3</strain>
        <tissue evidence="10">Leaf</tissue>
    </source>
</reference>
<dbReference type="GO" id="GO:0003677">
    <property type="term" value="F:DNA binding"/>
    <property type="evidence" value="ECO:0007669"/>
    <property type="project" value="UniProtKB-KW"/>
</dbReference>
<sequence>MPAGSDSPSTSTSADSPPPSSAATESNSATADAPAPSYRGVRKRSWGKWVAEIREPRKRSRIWLGSYFSAEAAARAFDVAAYCLRGPSARMNLPDSLPTAVKNFPSLSPKSVQKVALAAGSMADSSGSAPSCTPSAFTATVSTEFPTSTANSPSGTAAPSSAITVEEDERAASCSLEVQRSSASPQRTSKDSQLAAQPSSGSHSSRSLRGRRGDAFAKPPRLSIASVRSGQLIWPARMGEALSSCASNTAPLGLKLSSARDQAGTVGGSPVQAALQTVSGGEQSEGVTGLSWLDRARLEISPKPTIEQIADAMLLLPPARTSSASAQQQQQTSAQIPPTVSDEFLYDDPHHDSSLWNFF</sequence>
<feature type="compositionally biased region" description="Polar residues" evidence="8">
    <location>
        <begin position="145"/>
        <end position="163"/>
    </location>
</feature>
<accession>A0A9D4ZEF4</accession>
<feature type="compositionally biased region" description="Polar residues" evidence="8">
    <location>
        <begin position="176"/>
        <end position="198"/>
    </location>
</feature>
<evidence type="ECO:0000256" key="1">
    <source>
        <dbReference type="ARBA" id="ARBA00004123"/>
    </source>
</evidence>
<dbReference type="SUPFAM" id="SSF54171">
    <property type="entry name" value="DNA-binding domain"/>
    <property type="match status" value="1"/>
</dbReference>
<feature type="compositionally biased region" description="Low complexity" evidence="8">
    <location>
        <begin position="1"/>
        <end position="33"/>
    </location>
</feature>
<feature type="region of interest" description="Disordered" evidence="8">
    <location>
        <begin position="320"/>
        <end position="346"/>
    </location>
</feature>
<dbReference type="Proteomes" id="UP000886520">
    <property type="component" value="Chromosome 15"/>
</dbReference>
<dbReference type="PRINTS" id="PR00367">
    <property type="entry name" value="ETHRSPELEMNT"/>
</dbReference>
<dbReference type="InterPro" id="IPR001471">
    <property type="entry name" value="AP2/ERF_dom"/>
</dbReference>
<dbReference type="FunFam" id="3.30.730.10:FF:000001">
    <property type="entry name" value="Ethylene-responsive transcription factor 2"/>
    <property type="match status" value="1"/>
</dbReference>
<keyword evidence="5" id="KW-0804">Transcription</keyword>
<evidence type="ECO:0000256" key="3">
    <source>
        <dbReference type="ARBA" id="ARBA00023125"/>
    </source>
</evidence>
<comment type="similarity">
    <text evidence="7">Belongs to the AP2/ERF transcription factor family. ERF subfamily.</text>
</comment>
<evidence type="ECO:0000256" key="8">
    <source>
        <dbReference type="SAM" id="MobiDB-lite"/>
    </source>
</evidence>
<dbReference type="InterPro" id="IPR036955">
    <property type="entry name" value="AP2/ERF_dom_sf"/>
</dbReference>
<evidence type="ECO:0000256" key="7">
    <source>
        <dbReference type="ARBA" id="ARBA00024343"/>
    </source>
</evidence>
<dbReference type="PANTHER" id="PTHR31985">
    <property type="entry name" value="ETHYLENE-RESPONSIVE TRANSCRIPTION FACTOR ERF042-RELATED"/>
    <property type="match status" value="1"/>
</dbReference>
<dbReference type="EMBL" id="JABFUD020000015">
    <property type="protein sequence ID" value="KAI5069626.1"/>
    <property type="molecule type" value="Genomic_DNA"/>
</dbReference>
<dbReference type="PROSITE" id="PS51032">
    <property type="entry name" value="AP2_ERF"/>
    <property type="match status" value="1"/>
</dbReference>
<dbReference type="PANTHER" id="PTHR31985:SF273">
    <property type="entry name" value="ETHYLENE-RESPONSIVE TRANSCRIPTION FACTOR ERF017"/>
    <property type="match status" value="1"/>
</dbReference>
<dbReference type="SMART" id="SM00380">
    <property type="entry name" value="AP2"/>
    <property type="match status" value="1"/>
</dbReference>
<evidence type="ECO:0000256" key="4">
    <source>
        <dbReference type="ARBA" id="ARBA00023159"/>
    </source>
</evidence>
<dbReference type="Gene3D" id="3.30.730.10">
    <property type="entry name" value="AP2/ERF domain"/>
    <property type="match status" value="1"/>
</dbReference>
<evidence type="ECO:0000313" key="10">
    <source>
        <dbReference type="EMBL" id="KAI5069626.1"/>
    </source>
</evidence>
<dbReference type="CDD" id="cd00018">
    <property type="entry name" value="AP2"/>
    <property type="match status" value="1"/>
</dbReference>
<evidence type="ECO:0000313" key="11">
    <source>
        <dbReference type="Proteomes" id="UP000886520"/>
    </source>
</evidence>
<protein>
    <recommendedName>
        <fullName evidence="9">AP2/ERF domain-containing protein</fullName>
    </recommendedName>
</protein>
<dbReference type="GO" id="GO:0005634">
    <property type="term" value="C:nucleus"/>
    <property type="evidence" value="ECO:0007669"/>
    <property type="project" value="UniProtKB-SubCell"/>
</dbReference>
<evidence type="ECO:0000256" key="6">
    <source>
        <dbReference type="ARBA" id="ARBA00023242"/>
    </source>
</evidence>
<keyword evidence="11" id="KW-1185">Reference proteome</keyword>
<dbReference type="OrthoDB" id="1937547at2759"/>
<dbReference type="InterPro" id="IPR051032">
    <property type="entry name" value="AP2/ERF_TF_ERF_subfamily"/>
</dbReference>
<feature type="region of interest" description="Disordered" evidence="8">
    <location>
        <begin position="145"/>
        <end position="221"/>
    </location>
</feature>
<keyword evidence="2" id="KW-0805">Transcription regulation</keyword>
<keyword evidence="4" id="KW-0010">Activator</keyword>
<evidence type="ECO:0000256" key="5">
    <source>
        <dbReference type="ARBA" id="ARBA00023163"/>
    </source>
</evidence>
<keyword evidence="6" id="KW-0539">Nucleus</keyword>
<keyword evidence="3" id="KW-0238">DNA-binding</keyword>
<feature type="region of interest" description="Disordered" evidence="8">
    <location>
        <begin position="1"/>
        <end position="44"/>
    </location>
</feature>
<proteinExistence type="inferred from homology"/>
<organism evidence="10 11">
    <name type="scientific">Adiantum capillus-veneris</name>
    <name type="common">Maidenhair fern</name>
    <dbReference type="NCBI Taxonomy" id="13818"/>
    <lineage>
        <taxon>Eukaryota</taxon>
        <taxon>Viridiplantae</taxon>
        <taxon>Streptophyta</taxon>
        <taxon>Embryophyta</taxon>
        <taxon>Tracheophyta</taxon>
        <taxon>Polypodiopsida</taxon>
        <taxon>Polypodiidae</taxon>
        <taxon>Polypodiales</taxon>
        <taxon>Pteridineae</taxon>
        <taxon>Pteridaceae</taxon>
        <taxon>Vittarioideae</taxon>
        <taxon>Adiantum</taxon>
    </lineage>
</organism>
<feature type="compositionally biased region" description="Low complexity" evidence="8">
    <location>
        <begin position="320"/>
        <end position="339"/>
    </location>
</feature>
<dbReference type="AlphaFoldDB" id="A0A9D4ZEF4"/>
<feature type="domain" description="AP2/ERF" evidence="9">
    <location>
        <begin position="37"/>
        <end position="94"/>
    </location>
</feature>
<comment type="caution">
    <text evidence="10">The sequence shown here is derived from an EMBL/GenBank/DDBJ whole genome shotgun (WGS) entry which is preliminary data.</text>
</comment>
<comment type="subcellular location">
    <subcellularLocation>
        <location evidence="1">Nucleus</location>
    </subcellularLocation>
</comment>
<dbReference type="GO" id="GO:0003700">
    <property type="term" value="F:DNA-binding transcription factor activity"/>
    <property type="evidence" value="ECO:0007669"/>
    <property type="project" value="InterPro"/>
</dbReference>
<dbReference type="Pfam" id="PF00847">
    <property type="entry name" value="AP2"/>
    <property type="match status" value="1"/>
</dbReference>
<evidence type="ECO:0000256" key="2">
    <source>
        <dbReference type="ARBA" id="ARBA00023015"/>
    </source>
</evidence>
<dbReference type="InterPro" id="IPR016177">
    <property type="entry name" value="DNA-bd_dom_sf"/>
</dbReference>
<evidence type="ECO:0000259" key="9">
    <source>
        <dbReference type="PROSITE" id="PS51032"/>
    </source>
</evidence>
<gene>
    <name evidence="10" type="ORF">GOP47_0015927</name>
</gene>
<name>A0A9D4ZEF4_ADICA</name>